<sequence length="98" mass="10561">MIFKVTLSSVWVLYSLCVLVALLWRYLQSWFASGGLKGPAPSSHIVVSISSGLLGSRVMASGILPDGSNQSSLHTPSIASDLYQNCIHFQVNSPNQKP</sequence>
<comment type="caution">
    <text evidence="2">The sequence shown here is derived from an EMBL/GenBank/DDBJ whole genome shotgun (WGS) entry which is preliminary data.</text>
</comment>
<protein>
    <submittedName>
        <fullName evidence="2">Uncharacterized protein</fullName>
    </submittedName>
</protein>
<keyword evidence="3" id="KW-1185">Reference proteome</keyword>
<dbReference type="EMBL" id="BPLR01012900">
    <property type="protein sequence ID" value="GIY57387.1"/>
    <property type="molecule type" value="Genomic_DNA"/>
</dbReference>
<keyword evidence="1" id="KW-0812">Transmembrane</keyword>
<keyword evidence="1" id="KW-0472">Membrane</keyword>
<gene>
    <name evidence="2" type="ORF">CEXT_271251</name>
</gene>
<evidence type="ECO:0000256" key="1">
    <source>
        <dbReference type="SAM" id="Phobius"/>
    </source>
</evidence>
<dbReference type="Proteomes" id="UP001054945">
    <property type="component" value="Unassembled WGS sequence"/>
</dbReference>
<name>A0AAV4UI16_CAEEX</name>
<feature type="transmembrane region" description="Helical" evidence="1">
    <location>
        <begin position="6"/>
        <end position="27"/>
    </location>
</feature>
<organism evidence="2 3">
    <name type="scientific">Caerostris extrusa</name>
    <name type="common">Bark spider</name>
    <name type="synonym">Caerostris bankana</name>
    <dbReference type="NCBI Taxonomy" id="172846"/>
    <lineage>
        <taxon>Eukaryota</taxon>
        <taxon>Metazoa</taxon>
        <taxon>Ecdysozoa</taxon>
        <taxon>Arthropoda</taxon>
        <taxon>Chelicerata</taxon>
        <taxon>Arachnida</taxon>
        <taxon>Araneae</taxon>
        <taxon>Araneomorphae</taxon>
        <taxon>Entelegynae</taxon>
        <taxon>Araneoidea</taxon>
        <taxon>Araneidae</taxon>
        <taxon>Caerostris</taxon>
    </lineage>
</organism>
<dbReference type="AlphaFoldDB" id="A0AAV4UI16"/>
<keyword evidence="1" id="KW-1133">Transmembrane helix</keyword>
<evidence type="ECO:0000313" key="3">
    <source>
        <dbReference type="Proteomes" id="UP001054945"/>
    </source>
</evidence>
<reference evidence="2 3" key="1">
    <citation type="submission" date="2021-06" db="EMBL/GenBank/DDBJ databases">
        <title>Caerostris extrusa draft genome.</title>
        <authorList>
            <person name="Kono N."/>
            <person name="Arakawa K."/>
        </authorList>
    </citation>
    <scope>NUCLEOTIDE SEQUENCE [LARGE SCALE GENOMIC DNA]</scope>
</reference>
<evidence type="ECO:0000313" key="2">
    <source>
        <dbReference type="EMBL" id="GIY57387.1"/>
    </source>
</evidence>
<accession>A0AAV4UI16</accession>
<proteinExistence type="predicted"/>